<dbReference type="EMBL" id="BMAV01013806">
    <property type="protein sequence ID" value="GFY61775.1"/>
    <property type="molecule type" value="Genomic_DNA"/>
</dbReference>
<proteinExistence type="predicted"/>
<protein>
    <submittedName>
        <fullName evidence="1">Uncharacterized protein</fullName>
    </submittedName>
</protein>
<keyword evidence="2" id="KW-1185">Reference proteome</keyword>
<evidence type="ECO:0000313" key="1">
    <source>
        <dbReference type="EMBL" id="GFY61775.1"/>
    </source>
</evidence>
<sequence length="160" mass="18533">MKPIRYLNPRIVSCHVHSVYVHTFPKYFLVLLWPALHRWNLSLILHPLEYNNSTTTPHSSNAHTKFVFKGAVAKDVFPIHTFNGQGFREYFRKDGPDYRTKQSPDTFVRQGFAASIQSIMSARVRYLLFSSAARLWNFHESLLVPAFRIAAQIGRQVKVT</sequence>
<name>A0A8X7CCY1_9ARAC</name>
<gene>
    <name evidence="1" type="ORF">TNIN_226781</name>
</gene>
<accession>A0A8X7CCY1</accession>
<dbReference type="AlphaFoldDB" id="A0A8X7CCY1"/>
<evidence type="ECO:0000313" key="2">
    <source>
        <dbReference type="Proteomes" id="UP000886998"/>
    </source>
</evidence>
<organism evidence="1 2">
    <name type="scientific">Trichonephila inaurata madagascariensis</name>
    <dbReference type="NCBI Taxonomy" id="2747483"/>
    <lineage>
        <taxon>Eukaryota</taxon>
        <taxon>Metazoa</taxon>
        <taxon>Ecdysozoa</taxon>
        <taxon>Arthropoda</taxon>
        <taxon>Chelicerata</taxon>
        <taxon>Arachnida</taxon>
        <taxon>Araneae</taxon>
        <taxon>Araneomorphae</taxon>
        <taxon>Entelegynae</taxon>
        <taxon>Araneoidea</taxon>
        <taxon>Nephilidae</taxon>
        <taxon>Trichonephila</taxon>
        <taxon>Trichonephila inaurata</taxon>
    </lineage>
</organism>
<comment type="caution">
    <text evidence="1">The sequence shown here is derived from an EMBL/GenBank/DDBJ whole genome shotgun (WGS) entry which is preliminary data.</text>
</comment>
<reference evidence="1" key="1">
    <citation type="submission" date="2020-08" db="EMBL/GenBank/DDBJ databases">
        <title>Multicomponent nature underlies the extraordinary mechanical properties of spider dragline silk.</title>
        <authorList>
            <person name="Kono N."/>
            <person name="Nakamura H."/>
            <person name="Mori M."/>
            <person name="Yoshida Y."/>
            <person name="Ohtoshi R."/>
            <person name="Malay A.D."/>
            <person name="Moran D.A.P."/>
            <person name="Tomita M."/>
            <person name="Numata K."/>
            <person name="Arakawa K."/>
        </authorList>
    </citation>
    <scope>NUCLEOTIDE SEQUENCE</scope>
</reference>
<dbReference type="Proteomes" id="UP000886998">
    <property type="component" value="Unassembled WGS sequence"/>
</dbReference>